<keyword evidence="9" id="KW-1185">Reference proteome</keyword>
<dbReference type="STRING" id="562970.Btus_0882"/>
<dbReference type="InterPro" id="IPR003362">
    <property type="entry name" value="Bact_transf"/>
</dbReference>
<dbReference type="GO" id="GO:0016020">
    <property type="term" value="C:membrane"/>
    <property type="evidence" value="ECO:0007669"/>
    <property type="project" value="UniProtKB-SubCell"/>
</dbReference>
<comment type="similarity">
    <text evidence="2">Belongs to the bacterial sugar transferase family.</text>
</comment>
<keyword evidence="5" id="KW-1133">Transmembrane helix</keyword>
<gene>
    <name evidence="8" type="ordered locus">Btus_0882</name>
</gene>
<evidence type="ECO:0000259" key="7">
    <source>
        <dbReference type="Pfam" id="PF02397"/>
    </source>
</evidence>
<evidence type="ECO:0000256" key="5">
    <source>
        <dbReference type="ARBA" id="ARBA00022989"/>
    </source>
</evidence>
<evidence type="ECO:0000256" key="4">
    <source>
        <dbReference type="ARBA" id="ARBA00022692"/>
    </source>
</evidence>
<feature type="domain" description="Bacterial sugar transferase" evidence="7">
    <location>
        <begin position="3"/>
        <end position="180"/>
    </location>
</feature>
<sequence length="208" mass="23653">MLKRLFDIVVSSFALVILSPLLLGIAVAIRIDSPGPALFRQVRAGKDGVPFVIFKYRTMVTGAESLGDGVYTGQSDPRITRVGALLRRYSLDELPQLINILRGDMSVVGPRPTLMEQVERYTADQRERLRVRPGITGWAQINGRNEITWDERIELDRWYVHNWSFWLDLKILFRTIGVVVRGNGVYADKEKFVLGGESVVERREHRGS</sequence>
<dbReference type="RefSeq" id="WP_013074918.1">
    <property type="nucleotide sequence ID" value="NC_014098.1"/>
</dbReference>
<evidence type="ECO:0000256" key="3">
    <source>
        <dbReference type="ARBA" id="ARBA00022679"/>
    </source>
</evidence>
<dbReference type="PANTHER" id="PTHR30576">
    <property type="entry name" value="COLANIC BIOSYNTHESIS UDP-GLUCOSE LIPID CARRIER TRANSFERASE"/>
    <property type="match status" value="1"/>
</dbReference>
<dbReference type="EMBL" id="CP002017">
    <property type="protein sequence ID" value="ADG05626.1"/>
    <property type="molecule type" value="Genomic_DNA"/>
</dbReference>
<dbReference type="Pfam" id="PF02397">
    <property type="entry name" value="Bac_transf"/>
    <property type="match status" value="1"/>
</dbReference>
<organism evidence="8 9">
    <name type="scientific">Kyrpidia tusciae (strain DSM 2912 / NBRC 15312 / T2)</name>
    <name type="common">Bacillus tusciae</name>
    <dbReference type="NCBI Taxonomy" id="562970"/>
    <lineage>
        <taxon>Bacteria</taxon>
        <taxon>Bacillati</taxon>
        <taxon>Bacillota</taxon>
        <taxon>Bacilli</taxon>
        <taxon>Bacillales</taxon>
        <taxon>Alicyclobacillaceae</taxon>
        <taxon>Kyrpidia</taxon>
    </lineage>
</organism>
<evidence type="ECO:0000256" key="2">
    <source>
        <dbReference type="ARBA" id="ARBA00006464"/>
    </source>
</evidence>
<dbReference type="OrthoDB" id="9808602at2"/>
<protein>
    <submittedName>
        <fullName evidence="8">Undecaprenyl-phosphate galactose phosphotransferase</fullName>
        <ecNumber evidence="8">2.7.8.6</ecNumber>
    </submittedName>
</protein>
<keyword evidence="6" id="KW-0472">Membrane</keyword>
<dbReference type="EC" id="2.7.8.6" evidence="8"/>
<keyword evidence="4" id="KW-0812">Transmembrane</keyword>
<proteinExistence type="inferred from homology"/>
<dbReference type="GO" id="GO:0047360">
    <property type="term" value="F:undecaprenyl-phosphate galactose phosphotransferase activity"/>
    <property type="evidence" value="ECO:0007669"/>
    <property type="project" value="UniProtKB-EC"/>
</dbReference>
<dbReference type="KEGG" id="bts:Btus_0882"/>
<dbReference type="HOGENOM" id="CLU_024920_1_4_9"/>
<dbReference type="AlphaFoldDB" id="D5WVZ4"/>
<evidence type="ECO:0000313" key="9">
    <source>
        <dbReference type="Proteomes" id="UP000002368"/>
    </source>
</evidence>
<dbReference type="NCBIfam" id="TIGR03025">
    <property type="entry name" value="EPS_sugtrans"/>
    <property type="match status" value="1"/>
</dbReference>
<reference evidence="8 9" key="1">
    <citation type="journal article" date="2011" name="Stand. Genomic Sci.">
        <title>Complete genome sequence of the thermophilic, hydrogen-oxidizing Bacillus tusciae type strain (T2) and reclassification in the new genus, Kyrpidia gen. nov. as Kyrpidia tusciae comb. nov. and emendation of the family Alicyclobacillaceae da Costa and Rainey, 2010.</title>
        <authorList>
            <person name="Klenk H.P."/>
            <person name="Lapidus A."/>
            <person name="Chertkov O."/>
            <person name="Copeland A."/>
            <person name="Del Rio T.G."/>
            <person name="Nolan M."/>
            <person name="Lucas S."/>
            <person name="Chen F."/>
            <person name="Tice H."/>
            <person name="Cheng J.F."/>
            <person name="Han C."/>
            <person name="Bruce D."/>
            <person name="Goodwin L."/>
            <person name="Pitluck S."/>
            <person name="Pati A."/>
            <person name="Ivanova N."/>
            <person name="Mavromatis K."/>
            <person name="Daum C."/>
            <person name="Chen A."/>
            <person name="Palaniappan K."/>
            <person name="Chang Y.J."/>
            <person name="Land M."/>
            <person name="Hauser L."/>
            <person name="Jeffries C.D."/>
            <person name="Detter J.C."/>
            <person name="Rohde M."/>
            <person name="Abt B."/>
            <person name="Pukall R."/>
            <person name="Goker M."/>
            <person name="Bristow J."/>
            <person name="Markowitz V."/>
            <person name="Hugenholtz P."/>
            <person name="Eisen J.A."/>
        </authorList>
    </citation>
    <scope>NUCLEOTIDE SEQUENCE [LARGE SCALE GENOMIC DNA]</scope>
    <source>
        <strain evidence="8 9">DSM 2912</strain>
    </source>
</reference>
<evidence type="ECO:0000313" key="8">
    <source>
        <dbReference type="EMBL" id="ADG05626.1"/>
    </source>
</evidence>
<name>D5WVZ4_KYRT2</name>
<dbReference type="Proteomes" id="UP000002368">
    <property type="component" value="Chromosome"/>
</dbReference>
<dbReference type="eggNOG" id="COG2148">
    <property type="taxonomic scope" value="Bacteria"/>
</dbReference>
<evidence type="ECO:0000256" key="1">
    <source>
        <dbReference type="ARBA" id="ARBA00004141"/>
    </source>
</evidence>
<dbReference type="PANTHER" id="PTHR30576:SF0">
    <property type="entry name" value="UNDECAPRENYL-PHOSPHATE N-ACETYLGALACTOSAMINYL 1-PHOSPHATE TRANSFERASE-RELATED"/>
    <property type="match status" value="1"/>
</dbReference>
<evidence type="ECO:0000256" key="6">
    <source>
        <dbReference type="ARBA" id="ARBA00023136"/>
    </source>
</evidence>
<dbReference type="InterPro" id="IPR017475">
    <property type="entry name" value="EPS_sugar_tfrase"/>
</dbReference>
<keyword evidence="3 8" id="KW-0808">Transferase</keyword>
<accession>D5WVZ4</accession>
<comment type="subcellular location">
    <subcellularLocation>
        <location evidence="1">Membrane</location>
        <topology evidence="1">Multi-pass membrane protein</topology>
    </subcellularLocation>
</comment>